<dbReference type="Proteomes" id="UP000295620">
    <property type="component" value="Unassembled WGS sequence"/>
</dbReference>
<keyword evidence="1" id="KW-0812">Transmembrane</keyword>
<protein>
    <recommendedName>
        <fullName evidence="4">DUF2975 family protein</fullName>
    </recommendedName>
</protein>
<reference evidence="2 3" key="1">
    <citation type="submission" date="2019-03" db="EMBL/GenBank/DDBJ databases">
        <title>Genomic Encyclopedia of Archaeal and Bacterial Type Strains, Phase II (KMG-II): from individual species to whole genera.</title>
        <authorList>
            <person name="Goeker M."/>
        </authorList>
    </citation>
    <scope>NUCLEOTIDE SEQUENCE [LARGE SCALE GENOMIC DNA]</scope>
    <source>
        <strain evidence="2 3">DSM 19035</strain>
    </source>
</reference>
<feature type="transmembrane region" description="Helical" evidence="1">
    <location>
        <begin position="21"/>
        <end position="41"/>
    </location>
</feature>
<comment type="caution">
    <text evidence="2">The sequence shown here is derived from an EMBL/GenBank/DDBJ whole genome shotgun (WGS) entry which is preliminary data.</text>
</comment>
<feature type="transmembrane region" description="Helical" evidence="1">
    <location>
        <begin position="102"/>
        <end position="125"/>
    </location>
</feature>
<accession>A0A4R6SVS4</accession>
<keyword evidence="3" id="KW-1185">Reference proteome</keyword>
<proteinExistence type="predicted"/>
<evidence type="ECO:0000313" key="3">
    <source>
        <dbReference type="Proteomes" id="UP000295620"/>
    </source>
</evidence>
<evidence type="ECO:0000313" key="2">
    <source>
        <dbReference type="EMBL" id="TDQ08880.1"/>
    </source>
</evidence>
<keyword evidence="1" id="KW-1133">Transmembrane helix</keyword>
<dbReference type="AlphaFoldDB" id="A0A4R6SVS4"/>
<sequence>MFVCIIMLGMNLSQNKTIKTLNFISTLVLVFYSIFLIIKLFSSGAPRLSKSIKEYEVYDLIAKPKNLKSARTLDTWFNSKTIVEPTHTALVAMRFKSYAELFSLPAVLFQLSQLIYWLSIGYLLLCVKRLFMSFSMDSVFTVRNTSLIMSGAVVLLFLPIFRWITKELFINCMIKLNLNDSNYDIQNLTKLIGTETLIGLALLAFGLAFKAGVDLKNENETFI</sequence>
<feature type="transmembrane region" description="Helical" evidence="1">
    <location>
        <begin position="146"/>
        <end position="165"/>
    </location>
</feature>
<evidence type="ECO:0000256" key="1">
    <source>
        <dbReference type="SAM" id="Phobius"/>
    </source>
</evidence>
<feature type="transmembrane region" description="Helical" evidence="1">
    <location>
        <begin position="185"/>
        <end position="209"/>
    </location>
</feature>
<keyword evidence="1" id="KW-0472">Membrane</keyword>
<name>A0A4R6SVS4_9SPHI</name>
<organism evidence="2 3">
    <name type="scientific">Pedobacter metabolipauper</name>
    <dbReference type="NCBI Taxonomy" id="425513"/>
    <lineage>
        <taxon>Bacteria</taxon>
        <taxon>Pseudomonadati</taxon>
        <taxon>Bacteroidota</taxon>
        <taxon>Sphingobacteriia</taxon>
        <taxon>Sphingobacteriales</taxon>
        <taxon>Sphingobacteriaceae</taxon>
        <taxon>Pedobacter</taxon>
    </lineage>
</organism>
<evidence type="ECO:0008006" key="4">
    <source>
        <dbReference type="Google" id="ProtNLM"/>
    </source>
</evidence>
<dbReference type="EMBL" id="SNYC01000005">
    <property type="protein sequence ID" value="TDQ08880.1"/>
    <property type="molecule type" value="Genomic_DNA"/>
</dbReference>
<gene>
    <name evidence="2" type="ORF">ATK78_3400</name>
</gene>